<dbReference type="STRING" id="1413211.U473_06755"/>
<reference evidence="2 3" key="1">
    <citation type="submission" date="2016-02" db="EMBL/GenBank/DDBJ databases">
        <title>Draft Genome for Tepidibacillus decaturensis nov. sp. Strain Z9, an Anaerobic, Moderately Thermophilic and Heterotrophic Bacterium from Deep Subsurface of the Illinois Basin, USA.</title>
        <authorList>
            <person name="Dong Y."/>
            <person name="Chang J.Y."/>
            <person name="Sanford R."/>
            <person name="Fouke B.W."/>
        </authorList>
    </citation>
    <scope>NUCLEOTIDE SEQUENCE [LARGE SCALE GENOMIC DNA]</scope>
    <source>
        <strain evidence="2 3">Z9</strain>
    </source>
</reference>
<dbReference type="OrthoDB" id="2991518at2"/>
<name>A0A135L3X4_9BACI</name>
<dbReference type="Proteomes" id="UP000070352">
    <property type="component" value="Unassembled WGS sequence"/>
</dbReference>
<comment type="caution">
    <text evidence="2">The sequence shown here is derived from an EMBL/GenBank/DDBJ whole genome shotgun (WGS) entry which is preliminary data.</text>
</comment>
<keyword evidence="3" id="KW-1185">Reference proteome</keyword>
<organism evidence="2 3">
    <name type="scientific">Tepidibacillus decaturensis</name>
    <dbReference type="NCBI Taxonomy" id="1413211"/>
    <lineage>
        <taxon>Bacteria</taxon>
        <taxon>Bacillati</taxon>
        <taxon>Bacillota</taxon>
        <taxon>Bacilli</taxon>
        <taxon>Bacillales</taxon>
        <taxon>Bacillaceae</taxon>
        <taxon>Tepidibacillus</taxon>
    </lineage>
</organism>
<evidence type="ECO:0000256" key="1">
    <source>
        <dbReference type="SAM" id="SignalP"/>
    </source>
</evidence>
<protein>
    <recommendedName>
        <fullName evidence="4">DUF5050 domain-containing protein</fullName>
    </recommendedName>
</protein>
<dbReference type="EMBL" id="LSKU01000001">
    <property type="protein sequence ID" value="KXG43744.1"/>
    <property type="molecule type" value="Genomic_DNA"/>
</dbReference>
<feature type="chain" id="PRO_5039332781" description="DUF5050 domain-containing protein" evidence="1">
    <location>
        <begin position="21"/>
        <end position="300"/>
    </location>
</feature>
<gene>
    <name evidence="2" type="ORF">U473_06755</name>
</gene>
<evidence type="ECO:0008006" key="4">
    <source>
        <dbReference type="Google" id="ProtNLM"/>
    </source>
</evidence>
<accession>A0A135L3X4</accession>
<dbReference type="RefSeq" id="WP_068724636.1">
    <property type="nucleotide sequence ID" value="NZ_LSKU01000001.1"/>
</dbReference>
<proteinExistence type="predicted"/>
<keyword evidence="1" id="KW-0732">Signal</keyword>
<evidence type="ECO:0000313" key="2">
    <source>
        <dbReference type="EMBL" id="KXG43744.1"/>
    </source>
</evidence>
<feature type="signal peptide" evidence="1">
    <location>
        <begin position="1"/>
        <end position="20"/>
    </location>
</feature>
<dbReference type="PROSITE" id="PS51257">
    <property type="entry name" value="PROKAR_LIPOPROTEIN"/>
    <property type="match status" value="1"/>
</dbReference>
<evidence type="ECO:0000313" key="3">
    <source>
        <dbReference type="Proteomes" id="UP000070352"/>
    </source>
</evidence>
<dbReference type="SUPFAM" id="SSF69304">
    <property type="entry name" value="Tricorn protease N-terminal domain"/>
    <property type="match status" value="1"/>
</dbReference>
<sequence length="300" mass="34297">MKKILVILIMLSLFSSGCSKNNSSQDQNNQNDIIQVYNPFVNKFILYNTRTLFPVEDKSNEDNSNIMQYSFNTKSKYYTSGDSHKFHFEIVELNEGTIKSVYKAENQENEAIFPLATDGDNIFFLKSDYSHSEAPISTVVKYDNDSLKEYSKAKGVISSNGAILNNLLYYTVYDKSDDSYALYSLDYSRYTNEPKLIKSNLDGRELFVLNNKLYVSNNKTIYNEDGDYFNKSGESFYDIESNTLIQIAYNPNNNNQLSLKIIKADTKKEISNIDNVIGFVIKQGELTAYCYGEIVTIKLS</sequence>
<dbReference type="AlphaFoldDB" id="A0A135L3X4"/>